<accession>A0A4S2ABP4</accession>
<dbReference type="NCBIfam" id="TIGR01764">
    <property type="entry name" value="excise"/>
    <property type="match status" value="1"/>
</dbReference>
<evidence type="ECO:0000259" key="1">
    <source>
        <dbReference type="Pfam" id="PF12728"/>
    </source>
</evidence>
<dbReference type="InterPro" id="IPR041657">
    <property type="entry name" value="HTH_17"/>
</dbReference>
<evidence type="ECO:0000313" key="2">
    <source>
        <dbReference type="EMBL" id="TGX97894.1"/>
    </source>
</evidence>
<dbReference type="InterPro" id="IPR010093">
    <property type="entry name" value="SinI_DNA-bd"/>
</dbReference>
<protein>
    <submittedName>
        <fullName evidence="2">DNA-binding protein</fullName>
    </submittedName>
</protein>
<organism evidence="2 3">
    <name type="scientific">Bacteroides muris</name>
    <name type="common">ex Afrizal et al. 2022</name>
    <dbReference type="NCBI Taxonomy" id="2516960"/>
    <lineage>
        <taxon>Bacteria</taxon>
        <taxon>Pseudomonadati</taxon>
        <taxon>Bacteroidota</taxon>
        <taxon>Bacteroidia</taxon>
        <taxon>Bacteroidales</taxon>
        <taxon>Bacteroidaceae</taxon>
        <taxon>Bacteroides</taxon>
    </lineage>
</organism>
<sequence>MKENLSFEEMPQAILELLQKVESIQTDVGELKERCSQKPDEPMIGIDEACKILHRAKSTVYALTQAHKIPFYQPEKMLQFKRSELMAWMENARQETNRQTRDKIINDMQQGIRHKPKSNWGMK</sequence>
<feature type="domain" description="Helix-turn-helix" evidence="1">
    <location>
        <begin position="46"/>
        <end position="92"/>
    </location>
</feature>
<dbReference type="EMBL" id="SRYZ01000085">
    <property type="protein sequence ID" value="TGX97894.1"/>
    <property type="molecule type" value="Genomic_DNA"/>
</dbReference>
<dbReference type="RefSeq" id="WP_136011509.1">
    <property type="nucleotide sequence ID" value="NZ_SRYZ01000085.1"/>
</dbReference>
<dbReference type="GO" id="GO:0003677">
    <property type="term" value="F:DNA binding"/>
    <property type="evidence" value="ECO:0007669"/>
    <property type="project" value="UniProtKB-KW"/>
</dbReference>
<comment type="caution">
    <text evidence="2">The sequence shown here is derived from an EMBL/GenBank/DDBJ whole genome shotgun (WGS) entry which is preliminary data.</text>
</comment>
<keyword evidence="3" id="KW-1185">Reference proteome</keyword>
<keyword evidence="2" id="KW-0238">DNA-binding</keyword>
<gene>
    <name evidence="2" type="ORF">E5355_18680</name>
</gene>
<dbReference type="Proteomes" id="UP000310532">
    <property type="component" value="Unassembled WGS sequence"/>
</dbReference>
<proteinExistence type="predicted"/>
<name>A0A4S2ABP4_9BACE</name>
<dbReference type="AlphaFoldDB" id="A0A4S2ABP4"/>
<dbReference type="Pfam" id="PF12728">
    <property type="entry name" value="HTH_17"/>
    <property type="match status" value="1"/>
</dbReference>
<reference evidence="2 3" key="1">
    <citation type="submission" date="2019-04" db="EMBL/GenBank/DDBJ databases">
        <title>Microbes associate with the intestines of laboratory mice.</title>
        <authorList>
            <person name="Navarre W."/>
            <person name="Wong E."/>
            <person name="Huang K."/>
            <person name="Tropini C."/>
            <person name="Ng K."/>
            <person name="Yu B."/>
        </authorList>
    </citation>
    <scope>NUCLEOTIDE SEQUENCE [LARGE SCALE GENOMIC DNA]</scope>
    <source>
        <strain evidence="2 3">NM69_E16B</strain>
    </source>
</reference>
<evidence type="ECO:0000313" key="3">
    <source>
        <dbReference type="Proteomes" id="UP000310532"/>
    </source>
</evidence>